<dbReference type="SUPFAM" id="SSF159594">
    <property type="entry name" value="XCC0632-like"/>
    <property type="match status" value="1"/>
</dbReference>
<feature type="domain" description="ABC-type transport auxiliary lipoprotein component" evidence="1">
    <location>
        <begin position="25"/>
        <end position="181"/>
    </location>
</feature>
<dbReference type="Gene3D" id="3.40.50.10610">
    <property type="entry name" value="ABC-type transport auxiliary lipoprotein component"/>
    <property type="match status" value="1"/>
</dbReference>
<name>A0ABS1V2V5_9PROT</name>
<dbReference type="PROSITE" id="PS51257">
    <property type="entry name" value="PROKAR_LIPOPROTEIN"/>
    <property type="match status" value="1"/>
</dbReference>
<dbReference type="InterPro" id="IPR005586">
    <property type="entry name" value="ABC_trans_aux"/>
</dbReference>
<sequence>MMRRRHLLLGLVVAGCASSPDPVLYRLTPVPGPERRGAPALIELRQLGLPGYLDRPQLIRAAAESRLEVVGGARWGEPLGDLAGRVLAEDLMQRLPGSSVFTETGTLRGEPGLTIEVQIQRFESGPDPVVHLLAQVALRTPGRRNSRAQVVRLEVPVSGAGTGGIVAAMSAALGQLADAVAGLAAGG</sequence>
<evidence type="ECO:0000259" key="1">
    <source>
        <dbReference type="Pfam" id="PF03886"/>
    </source>
</evidence>
<dbReference type="Proteomes" id="UP000606490">
    <property type="component" value="Unassembled WGS sequence"/>
</dbReference>
<protein>
    <submittedName>
        <fullName evidence="2">Membrane integrity-associated transporter subunit PqiC</fullName>
    </submittedName>
</protein>
<accession>A0ABS1V2V5</accession>
<keyword evidence="3" id="KW-1185">Reference proteome</keyword>
<evidence type="ECO:0000313" key="3">
    <source>
        <dbReference type="Proteomes" id="UP000606490"/>
    </source>
</evidence>
<reference evidence="2 3" key="1">
    <citation type="submission" date="2021-01" db="EMBL/GenBank/DDBJ databases">
        <title>Belnapia mucosa sp. nov. and Belnapia arida sp. nov., isolated from the Tabernas Desert (Almeria, Spain).</title>
        <authorList>
            <person name="Molina-Menor E."/>
            <person name="Vidal-Verdu A."/>
            <person name="Calonge A."/>
            <person name="Satari L."/>
            <person name="Pereto Magraner J."/>
            <person name="Porcar Miralles M."/>
        </authorList>
    </citation>
    <scope>NUCLEOTIDE SEQUENCE [LARGE SCALE GENOMIC DNA]</scope>
    <source>
        <strain evidence="2 3">T6</strain>
    </source>
</reference>
<organism evidence="2 3">
    <name type="scientific">Belnapia mucosa</name>
    <dbReference type="NCBI Taxonomy" id="2804532"/>
    <lineage>
        <taxon>Bacteria</taxon>
        <taxon>Pseudomonadati</taxon>
        <taxon>Pseudomonadota</taxon>
        <taxon>Alphaproteobacteria</taxon>
        <taxon>Acetobacterales</taxon>
        <taxon>Roseomonadaceae</taxon>
        <taxon>Belnapia</taxon>
    </lineage>
</organism>
<gene>
    <name evidence="2" type="ORF">JMJ55_11770</name>
</gene>
<proteinExistence type="predicted"/>
<dbReference type="RefSeq" id="WP_202825748.1">
    <property type="nucleotide sequence ID" value="NZ_JAEUXJ010000004.1"/>
</dbReference>
<dbReference type="Pfam" id="PF03886">
    <property type="entry name" value="ABC_trans_aux"/>
    <property type="match status" value="1"/>
</dbReference>
<evidence type="ECO:0000313" key="2">
    <source>
        <dbReference type="EMBL" id="MBL6456005.1"/>
    </source>
</evidence>
<dbReference type="EMBL" id="JAEUXJ010000004">
    <property type="protein sequence ID" value="MBL6456005.1"/>
    <property type="molecule type" value="Genomic_DNA"/>
</dbReference>
<comment type="caution">
    <text evidence="2">The sequence shown here is derived from an EMBL/GenBank/DDBJ whole genome shotgun (WGS) entry which is preliminary data.</text>
</comment>